<feature type="chain" id="PRO_5011465961" evidence="1">
    <location>
        <begin position="18"/>
        <end position="137"/>
    </location>
</feature>
<dbReference type="Proteomes" id="UP000199347">
    <property type="component" value="Unassembled WGS sequence"/>
</dbReference>
<dbReference type="PROSITE" id="PS50830">
    <property type="entry name" value="TNASE_3"/>
    <property type="match status" value="1"/>
</dbReference>
<evidence type="ECO:0000313" key="4">
    <source>
        <dbReference type="Proteomes" id="UP000199347"/>
    </source>
</evidence>
<dbReference type="SMART" id="SM00318">
    <property type="entry name" value="SNc"/>
    <property type="match status" value="1"/>
</dbReference>
<gene>
    <name evidence="3" type="ORF">SAMN03080610_00608</name>
</gene>
<evidence type="ECO:0000256" key="1">
    <source>
        <dbReference type="SAM" id="SignalP"/>
    </source>
</evidence>
<dbReference type="Pfam" id="PF00565">
    <property type="entry name" value="SNase"/>
    <property type="match status" value="1"/>
</dbReference>
<feature type="signal peptide" evidence="1">
    <location>
        <begin position="1"/>
        <end position="17"/>
    </location>
</feature>
<sequence>MRNGLIFLFVMVSSALAGEVPPPAHDGDTFYVAPAADTPFCSRLRWGRWESIRILGIDAPEMHGRCELENRLARVARERLRELLGSGQLVLDRRGCDRYERTLARVSVGGHDIAEVMISEGLARPYSGGRRRSWCGR</sequence>
<dbReference type="STRING" id="1120955.SAMN03080610_00608"/>
<name>A0A1G5MF76_AFIMA</name>
<reference evidence="3 4" key="1">
    <citation type="submission" date="2016-10" db="EMBL/GenBank/DDBJ databases">
        <authorList>
            <person name="de Groot N.N."/>
        </authorList>
    </citation>
    <scope>NUCLEOTIDE SEQUENCE [LARGE SCALE GENOMIC DNA]</scope>
    <source>
        <strain evidence="3 4">DSM 2698</strain>
    </source>
</reference>
<evidence type="ECO:0000259" key="2">
    <source>
        <dbReference type="PROSITE" id="PS50830"/>
    </source>
</evidence>
<dbReference type="SUPFAM" id="SSF50199">
    <property type="entry name" value="Staphylococcal nuclease"/>
    <property type="match status" value="1"/>
</dbReference>
<dbReference type="AlphaFoldDB" id="A0A1G5MF76"/>
<protein>
    <submittedName>
        <fullName evidence="3">Nuclease homologue</fullName>
    </submittedName>
</protein>
<accession>A0A1G5MF76</accession>
<dbReference type="RefSeq" id="WP_170130404.1">
    <property type="nucleotide sequence ID" value="NZ_FMVW01000001.1"/>
</dbReference>
<dbReference type="InterPro" id="IPR016071">
    <property type="entry name" value="Staphylococal_nuclease_OB-fold"/>
</dbReference>
<dbReference type="EMBL" id="FMVW01000001">
    <property type="protein sequence ID" value="SCZ23815.1"/>
    <property type="molecule type" value="Genomic_DNA"/>
</dbReference>
<dbReference type="InterPro" id="IPR035437">
    <property type="entry name" value="SNase_OB-fold_sf"/>
</dbReference>
<proteinExistence type="predicted"/>
<dbReference type="Gene3D" id="2.40.50.90">
    <property type="match status" value="1"/>
</dbReference>
<feature type="domain" description="TNase-like" evidence="2">
    <location>
        <begin position="26"/>
        <end position="137"/>
    </location>
</feature>
<evidence type="ECO:0000313" key="3">
    <source>
        <dbReference type="EMBL" id="SCZ23815.1"/>
    </source>
</evidence>
<organism evidence="3 4">
    <name type="scientific">Afifella marina DSM 2698</name>
    <dbReference type="NCBI Taxonomy" id="1120955"/>
    <lineage>
        <taxon>Bacteria</taxon>
        <taxon>Pseudomonadati</taxon>
        <taxon>Pseudomonadota</taxon>
        <taxon>Alphaproteobacteria</taxon>
        <taxon>Hyphomicrobiales</taxon>
        <taxon>Afifellaceae</taxon>
        <taxon>Afifella</taxon>
    </lineage>
</organism>
<keyword evidence="1" id="KW-0732">Signal</keyword>
<keyword evidence="4" id="KW-1185">Reference proteome</keyword>